<feature type="binding site" evidence="1">
    <location>
        <position position="49"/>
    </location>
    <ligand>
        <name>Zn(2+)</name>
        <dbReference type="ChEBI" id="CHEBI:29105"/>
    </ligand>
</feature>
<dbReference type="OrthoDB" id="10659887at2759"/>
<accession>A0A7R8YX47</accession>
<organism evidence="4 5">
    <name type="scientific">Hermetia illucens</name>
    <name type="common">Black soldier fly</name>
    <dbReference type="NCBI Taxonomy" id="343691"/>
    <lineage>
        <taxon>Eukaryota</taxon>
        <taxon>Metazoa</taxon>
        <taxon>Ecdysozoa</taxon>
        <taxon>Arthropoda</taxon>
        <taxon>Hexapoda</taxon>
        <taxon>Insecta</taxon>
        <taxon>Pterygota</taxon>
        <taxon>Neoptera</taxon>
        <taxon>Endopterygota</taxon>
        <taxon>Diptera</taxon>
        <taxon>Brachycera</taxon>
        <taxon>Stratiomyomorpha</taxon>
        <taxon>Stratiomyidae</taxon>
        <taxon>Hermetiinae</taxon>
        <taxon>Hermetia</taxon>
    </lineage>
</organism>
<keyword evidence="1" id="KW-0863">Zinc-finger</keyword>
<feature type="region of interest" description="Disordered" evidence="2">
    <location>
        <begin position="281"/>
        <end position="300"/>
    </location>
</feature>
<feature type="compositionally biased region" description="Polar residues" evidence="2">
    <location>
        <begin position="194"/>
        <end position="205"/>
    </location>
</feature>
<dbReference type="GO" id="GO:0005634">
    <property type="term" value="C:nucleus"/>
    <property type="evidence" value="ECO:0007669"/>
    <property type="project" value="InterPro"/>
</dbReference>
<feature type="compositionally biased region" description="Low complexity" evidence="2">
    <location>
        <begin position="236"/>
        <end position="251"/>
    </location>
</feature>
<feature type="region of interest" description="Disordered" evidence="2">
    <location>
        <begin position="186"/>
        <end position="206"/>
    </location>
</feature>
<feature type="binding site" evidence="1">
    <location>
        <position position="6"/>
    </location>
    <ligand>
        <name>Zn(2+)</name>
        <dbReference type="ChEBI" id="CHEBI:29105"/>
    </ligand>
</feature>
<dbReference type="AlphaFoldDB" id="A0A7R8YX47"/>
<dbReference type="SMART" id="SM00868">
    <property type="entry name" value="zf-AD"/>
    <property type="match status" value="1"/>
</dbReference>
<feature type="region of interest" description="Disordered" evidence="2">
    <location>
        <begin position="223"/>
        <end position="263"/>
    </location>
</feature>
<keyword evidence="1" id="KW-0479">Metal-binding</keyword>
<proteinExistence type="predicted"/>
<dbReference type="InParanoid" id="A0A7R8YX47"/>
<keyword evidence="1" id="KW-0862">Zinc</keyword>
<gene>
    <name evidence="4" type="ORF">HERILL_LOCUS10713</name>
</gene>
<dbReference type="InterPro" id="IPR012934">
    <property type="entry name" value="Znf_AD"/>
</dbReference>
<evidence type="ECO:0000313" key="5">
    <source>
        <dbReference type="Proteomes" id="UP000594454"/>
    </source>
</evidence>
<protein>
    <recommendedName>
        <fullName evidence="3">ZAD domain-containing protein</fullName>
    </recommendedName>
</protein>
<feature type="binding site" evidence="1">
    <location>
        <position position="52"/>
    </location>
    <ligand>
        <name>Zn(2+)</name>
        <dbReference type="ChEBI" id="CHEBI:29105"/>
    </ligand>
</feature>
<evidence type="ECO:0000256" key="1">
    <source>
        <dbReference type="PROSITE-ProRule" id="PRU01263"/>
    </source>
</evidence>
<dbReference type="PROSITE" id="PS51915">
    <property type="entry name" value="ZAD"/>
    <property type="match status" value="1"/>
</dbReference>
<sequence>MDFNCCRLCLKKGNAAFVNALLVPELCTSVKCFLGFEILPTDICSTKICSECISTITEALTYKNRVTYNQQCIKQQIALHSQIQNVSVKSEDDENVVVIVIDEDEADDNAQVSSTQPSPLITTLNQKATARKSTTKLPYSISNDLDKIICPKRLKVVLTPVAEEDVKNVIINRKLRKTLKVRGKQIPKTKELESSNTNRKSTSSVAEKLRQELNHFLSTSAAKQFDSNQQAHPNSTERSSCSSSMPSTSKSPKNKINPDSAAPSKYSKVIFSTPAISLVENKSSNSTTPSLQTHSTAKSSELITPTAQKATGLFFQCKSNTFGRNTEDSSQQTVKTKGGATISIGKPPVTSKQTPYLPSTSGVFTVIPKDAAMLNAQRNLNFGSKRVSGGAFVSIFSKPDYASSKDASAQLSTQSLAITVTTMPSLPSTTNSLPYNAISNMGKHNYVQNPASTTLMSNVQIRPVQSVAPVFATNCIANPTSVQVLQNIISQNKVKVLSVNELNTRVNSPRPVPIAPKPMPCMPIHVNSQRLPIRISLTKMRNEMVIKLTDSSGKELHYSELNEAEKGAVRTSFLSKESVKQFGQAFEACSPDEYTNNLLNTLGLSRETFNSWGQ</sequence>
<dbReference type="Proteomes" id="UP000594454">
    <property type="component" value="Chromosome 4"/>
</dbReference>
<reference evidence="4 5" key="1">
    <citation type="submission" date="2020-11" db="EMBL/GenBank/DDBJ databases">
        <authorList>
            <person name="Wallbank WR R."/>
            <person name="Pardo Diaz C."/>
            <person name="Kozak K."/>
            <person name="Martin S."/>
            <person name="Jiggins C."/>
            <person name="Moest M."/>
            <person name="Warren A I."/>
            <person name="Generalovic N T."/>
            <person name="Byers J.R.P. K."/>
            <person name="Montejo-Kovacevich G."/>
            <person name="Yen C E."/>
        </authorList>
    </citation>
    <scope>NUCLEOTIDE SEQUENCE [LARGE SCALE GENOMIC DNA]</scope>
</reference>
<feature type="compositionally biased region" description="Polar residues" evidence="2">
    <location>
        <begin position="223"/>
        <end position="234"/>
    </location>
</feature>
<name>A0A7R8YX47_HERIL</name>
<evidence type="ECO:0000259" key="3">
    <source>
        <dbReference type="PROSITE" id="PS51915"/>
    </source>
</evidence>
<keyword evidence="5" id="KW-1185">Reference proteome</keyword>
<evidence type="ECO:0000256" key="2">
    <source>
        <dbReference type="SAM" id="MobiDB-lite"/>
    </source>
</evidence>
<feature type="binding site" evidence="1">
    <location>
        <position position="9"/>
    </location>
    <ligand>
        <name>Zn(2+)</name>
        <dbReference type="ChEBI" id="CHEBI:29105"/>
    </ligand>
</feature>
<evidence type="ECO:0000313" key="4">
    <source>
        <dbReference type="EMBL" id="CAD7088055.1"/>
    </source>
</evidence>
<dbReference type="GO" id="GO:0008270">
    <property type="term" value="F:zinc ion binding"/>
    <property type="evidence" value="ECO:0007669"/>
    <property type="project" value="UniProtKB-UniRule"/>
</dbReference>
<dbReference type="EMBL" id="LR899012">
    <property type="protein sequence ID" value="CAD7088055.1"/>
    <property type="molecule type" value="Genomic_DNA"/>
</dbReference>
<feature type="domain" description="ZAD" evidence="3">
    <location>
        <begin position="4"/>
        <end position="76"/>
    </location>
</feature>